<dbReference type="EMBL" id="DQZW01000262">
    <property type="protein sequence ID" value="HDL90355.1"/>
    <property type="molecule type" value="Genomic_DNA"/>
</dbReference>
<dbReference type="AlphaFoldDB" id="A0A7C0WV85"/>
<protein>
    <submittedName>
        <fullName evidence="2">AbrB/MazE/SpoVT family DNA-binding domain-containing protein</fullName>
    </submittedName>
</protein>
<dbReference type="Proteomes" id="UP000886355">
    <property type="component" value="Unassembled WGS sequence"/>
</dbReference>
<feature type="region of interest" description="Disordered" evidence="1">
    <location>
        <begin position="102"/>
        <end position="122"/>
    </location>
</feature>
<dbReference type="SUPFAM" id="SSF89447">
    <property type="entry name" value="AbrB/MazE/MraZ-like"/>
    <property type="match status" value="1"/>
</dbReference>
<comment type="caution">
    <text evidence="2">The sequence shown here is derived from an EMBL/GenBank/DDBJ whole genome shotgun (WGS) entry which is preliminary data.</text>
</comment>
<dbReference type="InterPro" id="IPR037914">
    <property type="entry name" value="SpoVT-AbrB_sf"/>
</dbReference>
<evidence type="ECO:0000313" key="2">
    <source>
        <dbReference type="EMBL" id="HDL90355.1"/>
    </source>
</evidence>
<feature type="region of interest" description="Disordered" evidence="1">
    <location>
        <begin position="57"/>
        <end position="84"/>
    </location>
</feature>
<sequence>MEVEYKNIDPKLVVNEIRNGRSIEAVQKLFGLRFKSEVMDLYTRGLMELGEIPPVDFTKKKQRSTNRETTQQTPAPATRANVQPVDEPEVVYVEPSKSIVSTTPVMPSNPSAKLEPAVTKATVTSEKTEKPVVIRRRERKPNVYIKTNNFRTIGQSGSITLNKALLIDQLGFSIGDTFEICREDDRIVLQKIDNAPI</sequence>
<keyword evidence="2" id="KW-0238">DNA-binding</keyword>
<reference evidence="2" key="1">
    <citation type="journal article" date="2020" name="mSystems">
        <title>Genome- and Community-Level Interaction Insights into Carbon Utilization and Element Cycling Functions of Hydrothermarchaeota in Hydrothermal Sediment.</title>
        <authorList>
            <person name="Zhou Z."/>
            <person name="Liu Y."/>
            <person name="Xu W."/>
            <person name="Pan J."/>
            <person name="Luo Z.H."/>
            <person name="Li M."/>
        </authorList>
    </citation>
    <scope>NUCLEOTIDE SEQUENCE [LARGE SCALE GENOMIC DNA]</scope>
    <source>
        <strain evidence="2">HyVt-19</strain>
    </source>
</reference>
<feature type="compositionally biased region" description="Low complexity" evidence="1">
    <location>
        <begin position="69"/>
        <end position="84"/>
    </location>
</feature>
<evidence type="ECO:0000256" key="1">
    <source>
        <dbReference type="SAM" id="MobiDB-lite"/>
    </source>
</evidence>
<organism evidence="2">
    <name type="scientific">Thermodesulforhabdus norvegica</name>
    <dbReference type="NCBI Taxonomy" id="39841"/>
    <lineage>
        <taxon>Bacteria</taxon>
        <taxon>Pseudomonadati</taxon>
        <taxon>Thermodesulfobacteriota</taxon>
        <taxon>Syntrophobacteria</taxon>
        <taxon>Syntrophobacterales</taxon>
        <taxon>Thermodesulforhabdaceae</taxon>
        <taxon>Thermodesulforhabdus</taxon>
    </lineage>
</organism>
<proteinExistence type="predicted"/>
<dbReference type="GO" id="GO:0003677">
    <property type="term" value="F:DNA binding"/>
    <property type="evidence" value="ECO:0007669"/>
    <property type="project" value="UniProtKB-KW"/>
</dbReference>
<feature type="compositionally biased region" description="Polar residues" evidence="1">
    <location>
        <begin position="102"/>
        <end position="111"/>
    </location>
</feature>
<gene>
    <name evidence="2" type="ORF">ENG14_05580</name>
</gene>
<accession>A0A7C0WV85</accession>
<name>A0A7C0WV85_9BACT</name>